<proteinExistence type="predicted"/>
<keyword evidence="7" id="KW-1185">Reference proteome</keyword>
<name>A0ABQ3CKX7_9ACTN</name>
<evidence type="ECO:0000256" key="2">
    <source>
        <dbReference type="ARBA" id="ARBA00023163"/>
    </source>
</evidence>
<organism evidence="6 7">
    <name type="scientific">Streptomyces canarius</name>
    <dbReference type="NCBI Taxonomy" id="285453"/>
    <lineage>
        <taxon>Bacteria</taxon>
        <taxon>Bacillati</taxon>
        <taxon>Actinomycetota</taxon>
        <taxon>Actinomycetes</taxon>
        <taxon>Kitasatosporales</taxon>
        <taxon>Streptomycetaceae</taxon>
        <taxon>Streptomyces</taxon>
    </lineage>
</organism>
<dbReference type="EMBL" id="BMVN01000009">
    <property type="protein sequence ID" value="GHA23942.1"/>
    <property type="molecule type" value="Genomic_DNA"/>
</dbReference>
<gene>
    <name evidence="6" type="ORF">GCM10010345_30940</name>
</gene>
<feature type="transmembrane region" description="Helical" evidence="4">
    <location>
        <begin position="134"/>
        <end position="155"/>
    </location>
</feature>
<keyword evidence="1" id="KW-0805">Transcription regulation</keyword>
<evidence type="ECO:0000313" key="6">
    <source>
        <dbReference type="EMBL" id="GHA23942.1"/>
    </source>
</evidence>
<protein>
    <recommendedName>
        <fullName evidence="5">Putative zinc-finger domain-containing protein</fullName>
    </recommendedName>
</protein>
<dbReference type="Pfam" id="PF13490">
    <property type="entry name" value="zf-HC2"/>
    <property type="match status" value="1"/>
</dbReference>
<evidence type="ECO:0000256" key="4">
    <source>
        <dbReference type="SAM" id="Phobius"/>
    </source>
</evidence>
<accession>A0ABQ3CKX7</accession>
<dbReference type="Proteomes" id="UP000653644">
    <property type="component" value="Unassembled WGS sequence"/>
</dbReference>
<dbReference type="Gene3D" id="1.10.10.1320">
    <property type="entry name" value="Anti-sigma factor, zinc-finger domain"/>
    <property type="match status" value="1"/>
</dbReference>
<keyword evidence="4" id="KW-0472">Membrane</keyword>
<evidence type="ECO:0000256" key="1">
    <source>
        <dbReference type="ARBA" id="ARBA00023015"/>
    </source>
</evidence>
<keyword evidence="4" id="KW-0812">Transmembrane</keyword>
<evidence type="ECO:0000313" key="7">
    <source>
        <dbReference type="Proteomes" id="UP000653644"/>
    </source>
</evidence>
<evidence type="ECO:0000256" key="3">
    <source>
        <dbReference type="SAM" id="MobiDB-lite"/>
    </source>
</evidence>
<dbReference type="InterPro" id="IPR027383">
    <property type="entry name" value="Znf_put"/>
</dbReference>
<reference evidence="7" key="1">
    <citation type="journal article" date="2019" name="Int. J. Syst. Evol. Microbiol.">
        <title>The Global Catalogue of Microorganisms (GCM) 10K type strain sequencing project: providing services to taxonomists for standard genome sequencing and annotation.</title>
        <authorList>
            <consortium name="The Broad Institute Genomics Platform"/>
            <consortium name="The Broad Institute Genome Sequencing Center for Infectious Disease"/>
            <person name="Wu L."/>
            <person name="Ma J."/>
        </authorList>
    </citation>
    <scope>NUCLEOTIDE SEQUENCE [LARGE SCALE GENOMIC DNA]</scope>
    <source>
        <strain evidence="7">JCM 4733</strain>
    </source>
</reference>
<keyword evidence="4" id="KW-1133">Transmembrane helix</keyword>
<evidence type="ECO:0000259" key="5">
    <source>
        <dbReference type="Pfam" id="PF13490"/>
    </source>
</evidence>
<feature type="region of interest" description="Disordered" evidence="3">
    <location>
        <begin position="89"/>
        <end position="111"/>
    </location>
</feature>
<keyword evidence="2" id="KW-0804">Transcription</keyword>
<feature type="domain" description="Putative zinc-finger" evidence="5">
    <location>
        <begin position="13"/>
        <end position="45"/>
    </location>
</feature>
<dbReference type="InterPro" id="IPR041916">
    <property type="entry name" value="Anti_sigma_zinc_sf"/>
</dbReference>
<comment type="caution">
    <text evidence="6">The sequence shown here is derived from an EMBL/GenBank/DDBJ whole genome shotgun (WGS) entry which is preliminary data.</text>
</comment>
<sequence length="271" mass="27496">MREVATVSAEHDDLRLALGAYVLGTLPPEEAELVRAHLAHCAECQAEHARLAGLPALLATVSVAEASGRTVPAADGNLADRLVARAGETVRGPSPEEPTAPAVPVTPPTPERGVLERLLQQAATRRRRTRRLQLAGAGASVVLVAAAAGGTWLAAVGTVGSVATPPGPSAPTFTRTFSGSDPATGVSASVKVSPSVWGSVLQVSARGAPAGTTCRLQAVGPGGVRADGATWWAGKYPAGSTIPGTVAMAPEAIQHFEIIADNGQKLVTIRA</sequence>